<reference evidence="1 2" key="1">
    <citation type="submission" date="2015-04" db="EMBL/GenBank/DDBJ databases">
        <authorList>
            <person name="Syromyatnikov M.Y."/>
            <person name="Popov V.N."/>
        </authorList>
    </citation>
    <scope>NUCLEOTIDE SEQUENCE [LARGE SCALE GENOMIC DNA]</scope>
</reference>
<gene>
    <name evidence="1" type="ORF">CLUMA_CG010994</name>
</gene>
<organism evidence="1 2">
    <name type="scientific">Clunio marinus</name>
    <dbReference type="NCBI Taxonomy" id="568069"/>
    <lineage>
        <taxon>Eukaryota</taxon>
        <taxon>Metazoa</taxon>
        <taxon>Ecdysozoa</taxon>
        <taxon>Arthropoda</taxon>
        <taxon>Hexapoda</taxon>
        <taxon>Insecta</taxon>
        <taxon>Pterygota</taxon>
        <taxon>Neoptera</taxon>
        <taxon>Endopterygota</taxon>
        <taxon>Diptera</taxon>
        <taxon>Nematocera</taxon>
        <taxon>Chironomoidea</taxon>
        <taxon>Chironomidae</taxon>
        <taxon>Clunio</taxon>
    </lineage>
</organism>
<sequence>MLAFKNVEGSKLQISRHTNPKLNFVQGKENMPINSACLYVYLLRNCSIESFILFIEQDNTKTCQMLASQHKTSKVKLVLISKTC</sequence>
<evidence type="ECO:0000313" key="2">
    <source>
        <dbReference type="Proteomes" id="UP000183832"/>
    </source>
</evidence>
<proteinExistence type="predicted"/>
<dbReference type="EMBL" id="CVRI01000047">
    <property type="protein sequence ID" value="CRK97608.1"/>
    <property type="molecule type" value="Genomic_DNA"/>
</dbReference>
<accession>A0A1J1IBJ3</accession>
<name>A0A1J1IBJ3_9DIPT</name>
<evidence type="ECO:0000313" key="1">
    <source>
        <dbReference type="EMBL" id="CRK97608.1"/>
    </source>
</evidence>
<dbReference type="Proteomes" id="UP000183832">
    <property type="component" value="Unassembled WGS sequence"/>
</dbReference>
<keyword evidence="2" id="KW-1185">Reference proteome</keyword>
<protein>
    <submittedName>
        <fullName evidence="1">CLUMA_CG010994, isoform A</fullName>
    </submittedName>
</protein>
<dbReference type="AlphaFoldDB" id="A0A1J1IBJ3"/>